<organism evidence="2 3">
    <name type="scientific">Mannheimia haemolytica</name>
    <name type="common">Pasteurella haemolytica</name>
    <dbReference type="NCBI Taxonomy" id="75985"/>
    <lineage>
        <taxon>Bacteria</taxon>
        <taxon>Pseudomonadati</taxon>
        <taxon>Pseudomonadota</taxon>
        <taxon>Gammaproteobacteria</taxon>
        <taxon>Pasteurellales</taxon>
        <taxon>Pasteurellaceae</taxon>
        <taxon>Mannheimia</taxon>
    </lineage>
</organism>
<evidence type="ECO:0000313" key="3">
    <source>
        <dbReference type="Proteomes" id="UP000254031"/>
    </source>
</evidence>
<keyword evidence="1" id="KW-0472">Membrane</keyword>
<sequence length="51" mass="5991">MQHNTQLNPELAKEVNVDLQPTKERIMDNFSYWASFLVAVFLLVHFLWGQA</sequence>
<dbReference type="EMBL" id="UGPL01000006">
    <property type="protein sequence ID" value="STY67440.1"/>
    <property type="molecule type" value="Genomic_DNA"/>
</dbReference>
<dbReference type="Proteomes" id="UP000254031">
    <property type="component" value="Unassembled WGS sequence"/>
</dbReference>
<feature type="transmembrane region" description="Helical" evidence="1">
    <location>
        <begin position="30"/>
        <end position="48"/>
    </location>
</feature>
<keyword evidence="1" id="KW-0812">Transmembrane</keyword>
<protein>
    <submittedName>
        <fullName evidence="2">Uncharacterized protein</fullName>
    </submittedName>
</protein>
<accession>A0A378NGA9</accession>
<reference evidence="2 3" key="1">
    <citation type="submission" date="2018-06" db="EMBL/GenBank/DDBJ databases">
        <authorList>
            <consortium name="Pathogen Informatics"/>
            <person name="Doyle S."/>
        </authorList>
    </citation>
    <scope>NUCLEOTIDE SEQUENCE [LARGE SCALE GENOMIC DNA]</scope>
    <source>
        <strain evidence="2 3">NCTC9380</strain>
    </source>
</reference>
<name>A0A378NGA9_MANHA</name>
<gene>
    <name evidence="2" type="ORF">NCTC9380_02798</name>
</gene>
<evidence type="ECO:0000313" key="2">
    <source>
        <dbReference type="EMBL" id="STY67440.1"/>
    </source>
</evidence>
<dbReference type="AlphaFoldDB" id="A0A378NGA9"/>
<evidence type="ECO:0000256" key="1">
    <source>
        <dbReference type="SAM" id="Phobius"/>
    </source>
</evidence>
<proteinExistence type="predicted"/>
<keyword evidence="1" id="KW-1133">Transmembrane helix</keyword>
<dbReference type="RefSeq" id="WP_006252413.1">
    <property type="nucleotide sequence ID" value="NZ_CP017484.1"/>
</dbReference>